<dbReference type="InterPro" id="IPR050993">
    <property type="entry name" value="Isochorismatase_domain"/>
</dbReference>
<organism evidence="2 3">
    <name type="scientific">Nitrogeniibacter mangrovi</name>
    <dbReference type="NCBI Taxonomy" id="2016596"/>
    <lineage>
        <taxon>Bacteria</taxon>
        <taxon>Pseudomonadati</taxon>
        <taxon>Pseudomonadota</taxon>
        <taxon>Betaproteobacteria</taxon>
        <taxon>Rhodocyclales</taxon>
        <taxon>Zoogloeaceae</taxon>
        <taxon>Nitrogeniibacter</taxon>
    </lineage>
</organism>
<dbReference type="KEGG" id="azq:G3580_09625"/>
<gene>
    <name evidence="2" type="ORF">G3580_09625</name>
</gene>
<sequence>MNATGSLDLIDRHRSTLLLIDLQERLYPAIDEGASVLDNDLALVRCAAQLGVPCVISEQYPQGLGPSVAALREAAPDARVVHKTHFSCVAEGCLTQTAVDARPQVVVGGTEAHVCVLQTVLDLLAIGKTVFVVADGIGSRTPQNKALAIERMRSAGARIVSREMVLFEWLREAASDEFRRINREFIR</sequence>
<name>A0A6C1B4T3_9RHOO</name>
<dbReference type="CDD" id="cd01012">
    <property type="entry name" value="YcaC_related"/>
    <property type="match status" value="1"/>
</dbReference>
<protein>
    <submittedName>
        <fullName evidence="2">Hydrolase</fullName>
    </submittedName>
</protein>
<dbReference type="GO" id="GO:0016787">
    <property type="term" value="F:hydrolase activity"/>
    <property type="evidence" value="ECO:0007669"/>
    <property type="project" value="UniProtKB-KW"/>
</dbReference>
<feature type="domain" description="Isochorismatase-like" evidence="1">
    <location>
        <begin position="16"/>
        <end position="163"/>
    </location>
</feature>
<dbReference type="EMBL" id="CP048836">
    <property type="protein sequence ID" value="QID17875.1"/>
    <property type="molecule type" value="Genomic_DNA"/>
</dbReference>
<dbReference type="InterPro" id="IPR000868">
    <property type="entry name" value="Isochorismatase-like_dom"/>
</dbReference>
<evidence type="ECO:0000313" key="2">
    <source>
        <dbReference type="EMBL" id="QID17875.1"/>
    </source>
</evidence>
<dbReference type="RefSeq" id="WP_173765037.1">
    <property type="nucleotide sequence ID" value="NZ_CP048836.1"/>
</dbReference>
<keyword evidence="3" id="KW-1185">Reference proteome</keyword>
<dbReference type="Gene3D" id="3.40.50.850">
    <property type="entry name" value="Isochorismatase-like"/>
    <property type="match status" value="1"/>
</dbReference>
<evidence type="ECO:0000259" key="1">
    <source>
        <dbReference type="Pfam" id="PF00857"/>
    </source>
</evidence>
<reference evidence="2 3" key="1">
    <citation type="submission" date="2020-02" db="EMBL/GenBank/DDBJ databases">
        <title>Nitrogenibacter mangrovi gen. nov., sp. nov. isolated from mangrove sediment, a denitrifying betaproteobacterium.</title>
        <authorList>
            <person name="Liao H."/>
            <person name="Tian Y."/>
        </authorList>
    </citation>
    <scope>NUCLEOTIDE SEQUENCE [LARGE SCALE GENOMIC DNA]</scope>
    <source>
        <strain evidence="2 3">M9-3-2</strain>
    </source>
</reference>
<accession>A0A6C1B4T3</accession>
<proteinExistence type="predicted"/>
<dbReference type="PANTHER" id="PTHR14119">
    <property type="entry name" value="HYDROLASE"/>
    <property type="match status" value="1"/>
</dbReference>
<dbReference type="SUPFAM" id="SSF52499">
    <property type="entry name" value="Isochorismatase-like hydrolases"/>
    <property type="match status" value="1"/>
</dbReference>
<dbReference type="Pfam" id="PF00857">
    <property type="entry name" value="Isochorismatase"/>
    <property type="match status" value="1"/>
</dbReference>
<dbReference type="Proteomes" id="UP000501991">
    <property type="component" value="Chromosome"/>
</dbReference>
<dbReference type="InterPro" id="IPR036380">
    <property type="entry name" value="Isochorismatase-like_sf"/>
</dbReference>
<dbReference type="AlphaFoldDB" id="A0A6C1B4T3"/>
<keyword evidence="2" id="KW-0378">Hydrolase</keyword>
<evidence type="ECO:0000313" key="3">
    <source>
        <dbReference type="Proteomes" id="UP000501991"/>
    </source>
</evidence>
<dbReference type="PANTHER" id="PTHR14119:SF3">
    <property type="entry name" value="ISOCHORISMATASE DOMAIN-CONTAINING PROTEIN 2"/>
    <property type="match status" value="1"/>
</dbReference>